<protein>
    <recommendedName>
        <fullName evidence="8">SSD domain-containing protein</fullName>
    </recommendedName>
</protein>
<feature type="transmembrane region" description="Helical" evidence="7">
    <location>
        <begin position="765"/>
        <end position="785"/>
    </location>
</feature>
<evidence type="ECO:0000256" key="1">
    <source>
        <dbReference type="ARBA" id="ARBA00004141"/>
    </source>
</evidence>
<dbReference type="PANTHER" id="PTHR10796:SF95">
    <property type="entry name" value="SSD DOMAIN-CONTAINING PROTEIN"/>
    <property type="match status" value="1"/>
</dbReference>
<accession>A0ABD6E9S9</accession>
<dbReference type="InterPro" id="IPR051697">
    <property type="entry name" value="Patched_domain-protein"/>
</dbReference>
<dbReference type="PROSITE" id="PS50156">
    <property type="entry name" value="SSD"/>
    <property type="match status" value="1"/>
</dbReference>
<feature type="transmembrane region" description="Helical" evidence="7">
    <location>
        <begin position="297"/>
        <end position="321"/>
    </location>
</feature>
<evidence type="ECO:0000256" key="6">
    <source>
        <dbReference type="ARBA" id="ARBA00023180"/>
    </source>
</evidence>
<evidence type="ECO:0000256" key="4">
    <source>
        <dbReference type="ARBA" id="ARBA00022989"/>
    </source>
</evidence>
<feature type="transmembrane region" description="Helical" evidence="7">
    <location>
        <begin position="27"/>
        <end position="46"/>
    </location>
</feature>
<gene>
    <name evidence="9" type="ORF">AB6A40_000865</name>
</gene>
<comment type="subcellular location">
    <subcellularLocation>
        <location evidence="1">Membrane</location>
        <topology evidence="1">Multi-pass membrane protein</topology>
    </subcellularLocation>
</comment>
<dbReference type="PANTHER" id="PTHR10796">
    <property type="entry name" value="PATCHED-RELATED"/>
    <property type="match status" value="1"/>
</dbReference>
<feature type="transmembrane region" description="Helical" evidence="7">
    <location>
        <begin position="491"/>
        <end position="512"/>
    </location>
</feature>
<dbReference type="Proteomes" id="UP001608902">
    <property type="component" value="Unassembled WGS sequence"/>
</dbReference>
<proteinExistence type="inferred from homology"/>
<dbReference type="EMBL" id="JBGFUD010000278">
    <property type="protein sequence ID" value="MFH4974156.1"/>
    <property type="molecule type" value="Genomic_DNA"/>
</dbReference>
<name>A0ABD6E9S9_9BILA</name>
<keyword evidence="3 7" id="KW-0812">Transmembrane</keyword>
<keyword evidence="10" id="KW-1185">Reference proteome</keyword>
<evidence type="ECO:0000256" key="2">
    <source>
        <dbReference type="ARBA" id="ARBA00005585"/>
    </source>
</evidence>
<dbReference type="Pfam" id="PF02460">
    <property type="entry name" value="Patched"/>
    <property type="match status" value="1"/>
</dbReference>
<keyword evidence="5 7" id="KW-0472">Membrane</keyword>
<comment type="caution">
    <text evidence="9">The sequence shown here is derived from an EMBL/GenBank/DDBJ whole genome shotgun (WGS) entry which is preliminary data.</text>
</comment>
<feature type="transmembrane region" description="Helical" evidence="7">
    <location>
        <begin position="711"/>
        <end position="727"/>
    </location>
</feature>
<sequence>MTGSTPAVRLLNVVFRLNGRLVTAHPFAVIIVAVLFTSFCGLKIMITPTKDDFQYGYTPRNVRALEEMKKYEKFTNGDLMIVRLFATAADDGSMARLDHLSETIRAIENVASEPVLHNVTYREICGPYCTDNIALLQYKNILQLYESQKQNEDQPSNRINLSYPLMNIFDTTLDLTVNFFGVKVKNDTEQLSNNSMTNIDFVKVVAVHFRALKPNWWTNDDASQWQRLMIKQSLRGINESKVNMHSVSFATIQDEIIRTPMAMLPYLSVGFAVLMLFSVATISYSSNRIGEFTVQKIFFALFCCVSPVMATIAGIGIILWCGARFGSLLLLTPFLVLGIGVDDGYLMINEWQLLCADRKKNPQKNDSLQDRITQVLLNIGPSISISSLTNVLAFGIGAFSPVPDIQLFCLSNAVSMFFDLVYTILFLTATLAIGGRYEMCRTAEEISRKQCENECNVWSTADGSVQKKDRSTDDEETSWSLKYSEIIANRFSPVVLILFLLPYWVISIIGVTRATPGLTTEKLFVSDSPLIPVIKLRDRYVRNEHTYVTVLVNDVEGMENPRTIERYKKLVEDFEALPECNGAAFTKFWIRSYEEFLTVSDLNEVTSREDSADSHPTPFSTASILQFLSWPETKHWAGFMKFSADGERMETFSFVVVYHGDRLSEWTEKHRMLAKWRAIVDNYSDISASIFDESSNFIDQLDQLVPSTIQSSMYTVCCAGVICFLFISSTRTVLISLLTVSSIFIGVFGLLSFWDVNIDPISMSIIIVSIGLSVDYPAHLIYHFYHSGTNSETTLPVAKRLAESLSTMGFPVLQCSVSIVIIVYSTLFVKCYLSEVQVKIISLLVVLSVIHTMVIVPVFLCAATLIHSNCYAETRVKRGKRNVYKRGGVTYFPYYII</sequence>
<dbReference type="SUPFAM" id="SSF82866">
    <property type="entry name" value="Multidrug efflux transporter AcrB transmembrane domain"/>
    <property type="match status" value="2"/>
</dbReference>
<evidence type="ECO:0000256" key="5">
    <source>
        <dbReference type="ARBA" id="ARBA00023136"/>
    </source>
</evidence>
<feature type="domain" description="SSD" evidence="8">
    <location>
        <begin position="265"/>
        <end position="433"/>
    </location>
</feature>
<feature type="transmembrane region" description="Helical" evidence="7">
    <location>
        <begin position="264"/>
        <end position="285"/>
    </location>
</feature>
<dbReference type="InterPro" id="IPR000731">
    <property type="entry name" value="SSD"/>
</dbReference>
<evidence type="ECO:0000313" key="9">
    <source>
        <dbReference type="EMBL" id="MFH4974156.1"/>
    </source>
</evidence>
<dbReference type="InterPro" id="IPR003392">
    <property type="entry name" value="PTHD_SSD"/>
</dbReference>
<evidence type="ECO:0000313" key="10">
    <source>
        <dbReference type="Proteomes" id="UP001608902"/>
    </source>
</evidence>
<evidence type="ECO:0000256" key="3">
    <source>
        <dbReference type="ARBA" id="ARBA00022692"/>
    </source>
</evidence>
<keyword evidence="4 7" id="KW-1133">Transmembrane helix</keyword>
<feature type="transmembrane region" description="Helical" evidence="7">
    <location>
        <begin position="414"/>
        <end position="433"/>
    </location>
</feature>
<feature type="transmembrane region" description="Helical" evidence="7">
    <location>
        <begin position="383"/>
        <end position="402"/>
    </location>
</feature>
<dbReference type="Gene3D" id="1.20.1640.10">
    <property type="entry name" value="Multidrug efflux transporter AcrB transmembrane domain"/>
    <property type="match status" value="2"/>
</dbReference>
<evidence type="ECO:0000259" key="8">
    <source>
        <dbReference type="PROSITE" id="PS50156"/>
    </source>
</evidence>
<dbReference type="AlphaFoldDB" id="A0ABD6E9S9"/>
<feature type="transmembrane region" description="Helical" evidence="7">
    <location>
        <begin position="841"/>
        <end position="866"/>
    </location>
</feature>
<keyword evidence="6" id="KW-0325">Glycoprotein</keyword>
<feature type="transmembrane region" description="Helical" evidence="7">
    <location>
        <begin position="328"/>
        <end position="348"/>
    </location>
</feature>
<evidence type="ECO:0000256" key="7">
    <source>
        <dbReference type="SAM" id="Phobius"/>
    </source>
</evidence>
<feature type="transmembrane region" description="Helical" evidence="7">
    <location>
        <begin position="733"/>
        <end position="753"/>
    </location>
</feature>
<feature type="transmembrane region" description="Helical" evidence="7">
    <location>
        <begin position="805"/>
        <end position="829"/>
    </location>
</feature>
<dbReference type="GO" id="GO:0016020">
    <property type="term" value="C:membrane"/>
    <property type="evidence" value="ECO:0007669"/>
    <property type="project" value="UniProtKB-SubCell"/>
</dbReference>
<organism evidence="9 10">
    <name type="scientific">Gnathostoma spinigerum</name>
    <dbReference type="NCBI Taxonomy" id="75299"/>
    <lineage>
        <taxon>Eukaryota</taxon>
        <taxon>Metazoa</taxon>
        <taxon>Ecdysozoa</taxon>
        <taxon>Nematoda</taxon>
        <taxon>Chromadorea</taxon>
        <taxon>Rhabditida</taxon>
        <taxon>Spirurina</taxon>
        <taxon>Gnathostomatomorpha</taxon>
        <taxon>Gnathostomatoidea</taxon>
        <taxon>Gnathostomatidae</taxon>
        <taxon>Gnathostoma</taxon>
    </lineage>
</organism>
<reference evidence="9 10" key="1">
    <citation type="submission" date="2024-08" db="EMBL/GenBank/DDBJ databases">
        <title>Gnathostoma spinigerum genome.</title>
        <authorList>
            <person name="Gonzalez-Bertolin B."/>
            <person name="Monzon S."/>
            <person name="Zaballos A."/>
            <person name="Jimenez P."/>
            <person name="Dekumyoy P."/>
            <person name="Varona S."/>
            <person name="Cuesta I."/>
            <person name="Sumanam S."/>
            <person name="Adisakwattana P."/>
            <person name="Gasser R.B."/>
            <person name="Hernandez-Gonzalez A."/>
            <person name="Young N.D."/>
            <person name="Perteguer M.J."/>
        </authorList>
    </citation>
    <scope>NUCLEOTIDE SEQUENCE [LARGE SCALE GENOMIC DNA]</scope>
    <source>
        <strain evidence="9">AL3</strain>
        <tissue evidence="9">Liver</tissue>
    </source>
</reference>
<comment type="similarity">
    <text evidence="2">Belongs to the patched family.</text>
</comment>